<sequence>MPDEITGTHSYRDFIDPSAPMYLSDLDILEALQDKTHVTPHRLAQDRFRENVLRLQLRDLERIGAVTQIGLETYQENSYGSRLLRDPPEKHIENVILDVEGISPDAFQADDWRLRDFGSVNAQVIKQLNKEFYEEPGSTYGEVRENEPGLTKQRISNVIDSDIRRLIREFPTTAPLPEACAHWIRAIVGLHLFPDANHRTATNSLEYLVEQSDGPSDRIITPSIPRFVLHSKYTRTFQSDVRYNTLWAKDELFSVWHRYFTHTLCPGLEERRPHDPPTETLDQVLETAREVLNGIEKDASNDSGS</sequence>
<reference evidence="2" key="1">
    <citation type="submission" date="2019-01" db="EMBL/GenBank/DDBJ databases">
        <title>Complete genome of Halorubrum ezzemoulense strain FB21.</title>
        <authorList>
            <person name="Feng Y."/>
            <person name="Louyakis A.S."/>
            <person name="Papke R.T."/>
            <person name="Gogarten J.P."/>
        </authorList>
    </citation>
    <scope>NUCLEOTIDE SEQUENCE [LARGE SCALE GENOMIC DNA]</scope>
    <source>
        <strain evidence="2">Fb21</strain>
        <plasmid evidence="2">megaPlasmid</plasmid>
    </source>
</reference>
<evidence type="ECO:0000313" key="2">
    <source>
        <dbReference type="Proteomes" id="UP000293073"/>
    </source>
</evidence>
<organism evidence="1 2">
    <name type="scientific">Halorubrum ezzemoulense</name>
    <name type="common">Halorubrum chaoviator</name>
    <dbReference type="NCBI Taxonomy" id="337243"/>
    <lineage>
        <taxon>Archaea</taxon>
        <taxon>Methanobacteriati</taxon>
        <taxon>Methanobacteriota</taxon>
        <taxon>Stenosarchaea group</taxon>
        <taxon>Halobacteria</taxon>
        <taxon>Halobacteriales</taxon>
        <taxon>Haloferacaceae</taxon>
        <taxon>Halorubrum</taxon>
    </lineage>
</organism>
<protein>
    <recommendedName>
        <fullName evidence="3">Fido domain-containing protein</fullName>
    </recommendedName>
</protein>
<dbReference type="AlphaFoldDB" id="A0A481RJS1"/>
<keyword evidence="1" id="KW-0614">Plasmid</keyword>
<dbReference type="RefSeq" id="WP_129452569.1">
    <property type="nucleotide sequence ID" value="NZ_CP034941.1"/>
</dbReference>
<proteinExistence type="predicted"/>
<evidence type="ECO:0000313" key="1">
    <source>
        <dbReference type="EMBL" id="QAY21504.1"/>
    </source>
</evidence>
<evidence type="ECO:0008006" key="3">
    <source>
        <dbReference type="Google" id="ProtNLM"/>
    </source>
</evidence>
<accession>A0A481RJS1</accession>
<dbReference type="GeneID" id="301361353"/>
<name>A0A481RJS1_HALEZ</name>
<dbReference type="Proteomes" id="UP000293073">
    <property type="component" value="Plasmid megaplasmid"/>
</dbReference>
<dbReference type="KEGG" id="hezz:EO776_16020"/>
<dbReference type="EMBL" id="CP034941">
    <property type="protein sequence ID" value="QAY21504.1"/>
    <property type="molecule type" value="Genomic_DNA"/>
</dbReference>
<gene>
    <name evidence="1" type="ORF">EO776_16020</name>
</gene>
<geneLocation type="plasmid" evidence="2">
    <name>megaPlasmid</name>
</geneLocation>